<evidence type="ECO:0000313" key="4">
    <source>
        <dbReference type="Proteomes" id="UP000076580"/>
    </source>
</evidence>
<feature type="region of interest" description="Disordered" evidence="1">
    <location>
        <begin position="109"/>
        <end position="157"/>
    </location>
</feature>
<name>A0A151GSE3_DRECN</name>
<dbReference type="STRING" id="98403.A0A151GSE3"/>
<keyword evidence="4" id="KW-1185">Reference proteome</keyword>
<keyword evidence="2" id="KW-1133">Transmembrane helix</keyword>
<feature type="transmembrane region" description="Helical" evidence="2">
    <location>
        <begin position="14"/>
        <end position="35"/>
    </location>
</feature>
<dbReference type="PANTHER" id="PTHR40623">
    <property type="entry name" value="INTEGRAL MEMBRANE PROTEIN"/>
    <property type="match status" value="1"/>
</dbReference>
<comment type="caution">
    <text evidence="3">The sequence shown here is derived from an EMBL/GenBank/DDBJ whole genome shotgun (WGS) entry which is preliminary data.</text>
</comment>
<organism evidence="3 4">
    <name type="scientific">Drechmeria coniospora</name>
    <name type="common">Nematophagous fungus</name>
    <name type="synonym">Meria coniospora</name>
    <dbReference type="NCBI Taxonomy" id="98403"/>
    <lineage>
        <taxon>Eukaryota</taxon>
        <taxon>Fungi</taxon>
        <taxon>Dikarya</taxon>
        <taxon>Ascomycota</taxon>
        <taxon>Pezizomycotina</taxon>
        <taxon>Sordariomycetes</taxon>
        <taxon>Hypocreomycetidae</taxon>
        <taxon>Hypocreales</taxon>
        <taxon>Ophiocordycipitaceae</taxon>
        <taxon>Drechmeria</taxon>
    </lineage>
</organism>
<dbReference type="InParanoid" id="A0A151GSE3"/>
<dbReference type="OrthoDB" id="5426165at2759"/>
<dbReference type="EMBL" id="LAYC01000001">
    <property type="protein sequence ID" value="KYK60000.1"/>
    <property type="molecule type" value="Genomic_DNA"/>
</dbReference>
<protein>
    <submittedName>
        <fullName evidence="3">Uncharacterized protein</fullName>
    </submittedName>
</protein>
<dbReference type="PANTHER" id="PTHR40623:SF2">
    <property type="entry name" value="INTEGRAL MEMBRANE PROTEIN"/>
    <property type="match status" value="1"/>
</dbReference>
<feature type="compositionally biased region" description="Low complexity" evidence="1">
    <location>
        <begin position="201"/>
        <end position="230"/>
    </location>
</feature>
<reference evidence="3 4" key="1">
    <citation type="journal article" date="2016" name="Sci. Rep.">
        <title>Insights into Adaptations to a Near-Obligate Nematode Endoparasitic Lifestyle from the Finished Genome of Drechmeria coniospora.</title>
        <authorList>
            <person name="Zhang L."/>
            <person name="Zhou Z."/>
            <person name="Guo Q."/>
            <person name="Fokkens L."/>
            <person name="Miskei M."/>
            <person name="Pocsi I."/>
            <person name="Zhang W."/>
            <person name="Chen M."/>
            <person name="Wang L."/>
            <person name="Sun Y."/>
            <person name="Donzelli B.G."/>
            <person name="Gibson D.M."/>
            <person name="Nelson D.R."/>
            <person name="Luo J.G."/>
            <person name="Rep M."/>
            <person name="Liu H."/>
            <person name="Yang S."/>
            <person name="Wang J."/>
            <person name="Krasnoff S.B."/>
            <person name="Xu Y."/>
            <person name="Molnar I."/>
            <person name="Lin M."/>
        </authorList>
    </citation>
    <scope>NUCLEOTIDE SEQUENCE [LARGE SCALE GENOMIC DNA]</scope>
    <source>
        <strain evidence="3 4">ARSEF 6962</strain>
    </source>
</reference>
<evidence type="ECO:0000256" key="2">
    <source>
        <dbReference type="SAM" id="Phobius"/>
    </source>
</evidence>
<dbReference type="AlphaFoldDB" id="A0A151GSE3"/>
<proteinExistence type="predicted"/>
<dbReference type="Proteomes" id="UP000076580">
    <property type="component" value="Chromosome 01"/>
</dbReference>
<keyword evidence="2" id="KW-0812">Transmembrane</keyword>
<gene>
    <name evidence="3" type="ORF">DCS_01134</name>
</gene>
<feature type="region of interest" description="Disordered" evidence="1">
    <location>
        <begin position="191"/>
        <end position="234"/>
    </location>
</feature>
<keyword evidence="2" id="KW-0472">Membrane</keyword>
<dbReference type="GeneID" id="63713777"/>
<evidence type="ECO:0000313" key="3">
    <source>
        <dbReference type="EMBL" id="KYK60000.1"/>
    </source>
</evidence>
<accession>A0A151GSE3</accession>
<dbReference type="RefSeq" id="XP_040659352.1">
    <property type="nucleotide sequence ID" value="XM_040798469.1"/>
</dbReference>
<feature type="compositionally biased region" description="Basic residues" evidence="1">
    <location>
        <begin position="112"/>
        <end position="121"/>
    </location>
</feature>
<sequence length="298" mass="32094">MGSFFLGWALWQDMTFVLLCAILLVFVVGIVKLWWTNRRIKKYEIIEDERRKRLKEMRHCGIHAVGAVEIPFGARALESGIEVEGIWISRSNTPDGSQVTSDATMLDEAGARRKGKQRARPSTHDGSVSAPAGDGRRSLSRTPAARGTRASTAWSLRDDRDSTELGVLSNDSSPRSHVHAGLFETDRAAGSAIRGSPGHEPTSFSFSSSSTPSRLPIAASSSASSHPASHGTPAWAAPYDAVEAYADQTLRRTSEGFEFIPVAVSASKPELLAYDAEGTMVEAGADGRQHTSEGPDRA</sequence>
<evidence type="ECO:0000256" key="1">
    <source>
        <dbReference type="SAM" id="MobiDB-lite"/>
    </source>
</evidence>